<dbReference type="RefSeq" id="WP_119374667.1">
    <property type="nucleotide sequence ID" value="NZ_QWFX01000005.1"/>
</dbReference>
<dbReference type="Proteomes" id="UP000266385">
    <property type="component" value="Unassembled WGS sequence"/>
</dbReference>
<dbReference type="PANTHER" id="PTHR35006">
    <property type="entry name" value="GLYOXALASE FAMILY PROTEIN (AFU_ORTHOLOGUE AFUA_5G14830)"/>
    <property type="match status" value="1"/>
</dbReference>
<dbReference type="InterPro" id="IPR029068">
    <property type="entry name" value="Glyas_Bleomycin-R_OHBP_Dase"/>
</dbReference>
<dbReference type="EMBL" id="QWFX01000005">
    <property type="protein sequence ID" value="RIJ32586.1"/>
    <property type="molecule type" value="Genomic_DNA"/>
</dbReference>
<name>A0A399RLN1_9PROT</name>
<dbReference type="AlphaFoldDB" id="A0A399RLN1"/>
<dbReference type="PANTHER" id="PTHR35006:SF2">
    <property type="entry name" value="GLYOXALASE FAMILY PROTEIN (AFU_ORTHOLOGUE AFUA_5G14830)"/>
    <property type="match status" value="1"/>
</dbReference>
<dbReference type="InterPro" id="IPR037523">
    <property type="entry name" value="VOC_core"/>
</dbReference>
<comment type="caution">
    <text evidence="2">The sequence shown here is derived from an EMBL/GenBank/DDBJ whole genome shotgun (WGS) entry which is preliminary data.</text>
</comment>
<evidence type="ECO:0000259" key="1">
    <source>
        <dbReference type="PROSITE" id="PS51819"/>
    </source>
</evidence>
<evidence type="ECO:0000313" key="2">
    <source>
        <dbReference type="EMBL" id="RIJ32586.1"/>
    </source>
</evidence>
<dbReference type="InterPro" id="IPR004360">
    <property type="entry name" value="Glyas_Fos-R_dOase_dom"/>
</dbReference>
<organism evidence="2 3">
    <name type="scientific">Henriciella mobilis</name>
    <dbReference type="NCBI Taxonomy" id="2305467"/>
    <lineage>
        <taxon>Bacteria</taxon>
        <taxon>Pseudomonadati</taxon>
        <taxon>Pseudomonadota</taxon>
        <taxon>Alphaproteobacteria</taxon>
        <taxon>Hyphomonadales</taxon>
        <taxon>Hyphomonadaceae</taxon>
        <taxon>Henriciella</taxon>
    </lineage>
</organism>
<dbReference type="OrthoDB" id="9807407at2"/>
<dbReference type="Gene3D" id="3.10.180.10">
    <property type="entry name" value="2,3-Dihydroxybiphenyl 1,2-Dioxygenase, domain 1"/>
    <property type="match status" value="1"/>
</dbReference>
<accession>A0A399RLN1</accession>
<dbReference type="Pfam" id="PF00903">
    <property type="entry name" value="Glyoxalase"/>
    <property type="match status" value="1"/>
</dbReference>
<evidence type="ECO:0000313" key="3">
    <source>
        <dbReference type="Proteomes" id="UP000266385"/>
    </source>
</evidence>
<dbReference type="SUPFAM" id="SSF54593">
    <property type="entry name" value="Glyoxalase/Bleomycin resistance protein/Dihydroxybiphenyl dioxygenase"/>
    <property type="match status" value="1"/>
</dbReference>
<sequence>MDISGMAHVIITAGDFEKSTAFYRGLLPAMGLGIIQDDEDILYCVGARTALGIRRPPPDKAGTRADQWRCGLHHYCFRAKNRETVDEVHALVKSLGGTIVHAPEDGPWAPGYYSVLFEDPDGIRGEVNHVPGKGVLAEGAEFRKT</sequence>
<feature type="domain" description="VOC" evidence="1">
    <location>
        <begin position="5"/>
        <end position="130"/>
    </location>
</feature>
<dbReference type="PROSITE" id="PS51819">
    <property type="entry name" value="VOC"/>
    <property type="match status" value="1"/>
</dbReference>
<keyword evidence="3" id="KW-1185">Reference proteome</keyword>
<reference evidence="2 3" key="1">
    <citation type="submission" date="2018-08" db="EMBL/GenBank/DDBJ databases">
        <title>Henriciella mobilis sp. nov., isolated from seawater.</title>
        <authorList>
            <person name="Cheng H."/>
            <person name="Wu Y.-H."/>
            <person name="Xu X.-W."/>
            <person name="Guo L.-L."/>
        </authorList>
    </citation>
    <scope>NUCLEOTIDE SEQUENCE [LARGE SCALE GENOMIC DNA]</scope>
    <source>
        <strain evidence="2 3">JN25</strain>
    </source>
</reference>
<protein>
    <submittedName>
        <fullName evidence="2">VOC family protein</fullName>
    </submittedName>
</protein>
<proteinExistence type="predicted"/>
<gene>
    <name evidence="2" type="ORF">D1223_01655</name>
</gene>